<name>A0A7G9SPG4_9GAMM</name>
<reference evidence="2 3" key="1">
    <citation type="submission" date="2020-08" db="EMBL/GenBank/DDBJ databases">
        <title>Genome sequence of Thermomonas carbonis KCTC 42013T.</title>
        <authorList>
            <person name="Hyun D.-W."/>
            <person name="Bae J.-W."/>
        </authorList>
    </citation>
    <scope>NUCLEOTIDE SEQUENCE [LARGE SCALE GENOMIC DNA]</scope>
    <source>
        <strain evidence="2 3">KCTC 42013</strain>
    </source>
</reference>
<dbReference type="PANTHER" id="PTHR34818:SF1">
    <property type="entry name" value="PROTEIN BLI-3"/>
    <property type="match status" value="1"/>
</dbReference>
<dbReference type="PANTHER" id="PTHR34818">
    <property type="entry name" value="PROTEIN BLI-3"/>
    <property type="match status" value="1"/>
</dbReference>
<dbReference type="RefSeq" id="WP_187552256.1">
    <property type="nucleotide sequence ID" value="NZ_BMZL01000001.1"/>
</dbReference>
<sequence length="160" mass="17706">MTDARDLERKFWKAIDHDRTVMLGITGVAPRPMTALAEDEQAPIWFFTASDTDLAESLRGSLGKQATATIASKDHALFATVSGKIVVDNDPAVIDRLWNPFIAAWFEGGKDDPKLRLLRMDPEDAHVWLNENSLLAGVKLMLGVDPKRAYEDKTGDIDIA</sequence>
<protein>
    <submittedName>
        <fullName evidence="2">Pyridoxamine 5'-phosphate oxidase family protein</fullName>
    </submittedName>
</protein>
<accession>A0A7G9SPG4</accession>
<dbReference type="AlphaFoldDB" id="A0A7G9SPG4"/>
<organism evidence="2 3">
    <name type="scientific">Thermomonas carbonis</name>
    <dbReference type="NCBI Taxonomy" id="1463158"/>
    <lineage>
        <taxon>Bacteria</taxon>
        <taxon>Pseudomonadati</taxon>
        <taxon>Pseudomonadota</taxon>
        <taxon>Gammaproteobacteria</taxon>
        <taxon>Lysobacterales</taxon>
        <taxon>Lysobacteraceae</taxon>
        <taxon>Thermomonas</taxon>
    </lineage>
</organism>
<gene>
    <name evidence="2" type="ORF">H9L16_13950</name>
</gene>
<dbReference type="InterPro" id="IPR052917">
    <property type="entry name" value="Stress-Dev_Protein"/>
</dbReference>
<dbReference type="Proteomes" id="UP000515804">
    <property type="component" value="Chromosome"/>
</dbReference>
<evidence type="ECO:0000259" key="1">
    <source>
        <dbReference type="Pfam" id="PF16242"/>
    </source>
</evidence>
<keyword evidence="3" id="KW-1185">Reference proteome</keyword>
<dbReference type="Pfam" id="PF16242">
    <property type="entry name" value="Pyrid_ox_like"/>
    <property type="match status" value="1"/>
</dbReference>
<feature type="domain" description="General stress protein FMN-binding split barrel" evidence="1">
    <location>
        <begin position="8"/>
        <end position="137"/>
    </location>
</feature>
<dbReference type="KEGG" id="tcn:H9L16_13950"/>
<dbReference type="SUPFAM" id="SSF50475">
    <property type="entry name" value="FMN-binding split barrel"/>
    <property type="match status" value="1"/>
</dbReference>
<dbReference type="InterPro" id="IPR012349">
    <property type="entry name" value="Split_barrel_FMN-bd"/>
</dbReference>
<evidence type="ECO:0000313" key="2">
    <source>
        <dbReference type="EMBL" id="QNN69739.1"/>
    </source>
</evidence>
<evidence type="ECO:0000313" key="3">
    <source>
        <dbReference type="Proteomes" id="UP000515804"/>
    </source>
</evidence>
<dbReference type="InterPro" id="IPR038725">
    <property type="entry name" value="YdaG_split_barrel_FMN-bd"/>
</dbReference>
<proteinExistence type="predicted"/>
<dbReference type="EMBL" id="CP060719">
    <property type="protein sequence ID" value="QNN69739.1"/>
    <property type="molecule type" value="Genomic_DNA"/>
</dbReference>
<dbReference type="Gene3D" id="2.30.110.10">
    <property type="entry name" value="Electron Transport, Fmn-binding Protein, Chain A"/>
    <property type="match status" value="1"/>
</dbReference>